<sequence>MCKKSIYKKNFLLCTIAGTLIFSHFGSTYADTQHPEIIRKISLDKEKKEAFKNVLIRNREAGVSASEKAAVTITESTIHSELTAFSVSKGGRIHAKGINANTLYKGLDTKNGIIHIEDSTMVVQKAGAAGIVIYEIPKNDIKEGENVVNEISLTKSKLLVKNGVGIRGPYGSKAIAQIHLKDSEIRADVLLRNKTKRKYYDDDTLPVSLVLNADNSILEGRARTLKVNTTALTLSNNSKWFLKVSEEDVDTDFNTFSFTLSDLKQRALSTVSVLNLNNSSIIFNAPHDNVKPALGKGQYQTLSVGRTAQVYQSRENMVPTVEKAYNATGNANIYFNIEWSDGLEKEQQKADRLLVHGDVSGTTTIHVKNLSKSENSQAENSVSLNARGLSLIQVSGKADEDSFKLAHGYTTMNGLPYKYTLNAYGPTSNRGKADSAQSHLGDVSQESEENTLKDYTSYVINGNALEGVSQNAKDESASNRREAASVHSHLDKNENFWDFRLQNATLDSEGEIRALVPQVASYLVLPNALFSAGFADVNNQNTLVNNMRATAFETKDNKNKGISLSTYGNRMTLSSSRTSLQYGYGADVYYSALQAGVTLAALEDQNMTTNFGLLGSYGNLIFTPKDMEGADRSTLNKWSLAGYSNLRHSNGVYINTFLSYAILKGDITTALIGKTANLDNTNTLSASATIGQELTDSAKKLIFEPQAQLIYQRLMLGTLTDIDSFNVDMGTPRQWLVRFGGRLTQTIFLAEKDYAISFYGKLNVIKAFGDGGTIQIVKPFHLDSMGSSVESGLGMNAQLSKNTVLHADASYQHKLQRAGVSGFHISCRMQYRF</sequence>
<dbReference type="InterPro" id="IPR006315">
    <property type="entry name" value="OM_autotransptr_brl_dom"/>
</dbReference>
<dbReference type="SMART" id="SM00869">
    <property type="entry name" value="Autotransporter"/>
    <property type="match status" value="1"/>
</dbReference>
<accession>A0A2M6UV82</accession>
<dbReference type="EMBL" id="NJPP01000013">
    <property type="protein sequence ID" value="PIT70112.1"/>
    <property type="molecule type" value="Genomic_DNA"/>
</dbReference>
<feature type="domain" description="Autotransporter" evidence="3">
    <location>
        <begin position="555"/>
        <end position="833"/>
    </location>
</feature>
<evidence type="ECO:0000313" key="5">
    <source>
        <dbReference type="Proteomes" id="UP000230791"/>
    </source>
</evidence>
<feature type="region of interest" description="Disordered" evidence="1">
    <location>
        <begin position="428"/>
        <end position="448"/>
    </location>
</feature>
<comment type="caution">
    <text evidence="4">The sequence shown here is derived from an EMBL/GenBank/DDBJ whole genome shotgun (WGS) entry which is preliminary data.</text>
</comment>
<dbReference type="Pfam" id="PF03797">
    <property type="entry name" value="Autotransporter"/>
    <property type="match status" value="1"/>
</dbReference>
<dbReference type="InterPro" id="IPR036709">
    <property type="entry name" value="Autotransporte_beta_dom_sf"/>
</dbReference>
<evidence type="ECO:0000256" key="1">
    <source>
        <dbReference type="SAM" id="MobiDB-lite"/>
    </source>
</evidence>
<dbReference type="RefSeq" id="WP_100130589.1">
    <property type="nucleotide sequence ID" value="NZ_CADDYJ010000005.1"/>
</dbReference>
<gene>
    <name evidence="4" type="ORF">CEV08_04750</name>
</gene>
<dbReference type="Proteomes" id="UP000230791">
    <property type="component" value="Unassembled WGS sequence"/>
</dbReference>
<organism evidence="4 5">
    <name type="scientific">Bartonella tribocorum</name>
    <dbReference type="NCBI Taxonomy" id="85701"/>
    <lineage>
        <taxon>Bacteria</taxon>
        <taxon>Pseudomonadati</taxon>
        <taxon>Pseudomonadota</taxon>
        <taxon>Alphaproteobacteria</taxon>
        <taxon>Hyphomicrobiales</taxon>
        <taxon>Bartonellaceae</taxon>
        <taxon>Bartonella</taxon>
    </lineage>
</organism>
<dbReference type="InterPro" id="IPR011050">
    <property type="entry name" value="Pectin_lyase_fold/virulence"/>
</dbReference>
<feature type="chain" id="PRO_5014623830" description="Autotransporter domain-containing protein" evidence="2">
    <location>
        <begin position="31"/>
        <end position="833"/>
    </location>
</feature>
<dbReference type="AlphaFoldDB" id="A0A2M6UV82"/>
<reference evidence="4 5" key="1">
    <citation type="submission" date="2017-06" db="EMBL/GenBank/DDBJ databases">
        <title>Draft genome of Bartonella tribocorum C635.</title>
        <authorList>
            <person name="Hadjadj L."/>
            <person name="Jiyipong T."/>
            <person name="Diene S.M."/>
            <person name="Morand S."/>
            <person name="Rolain J.-M."/>
        </authorList>
    </citation>
    <scope>NUCLEOTIDE SEQUENCE [LARGE SCALE GENOMIC DNA]</scope>
    <source>
        <strain evidence="4 5">C635</strain>
    </source>
</reference>
<evidence type="ECO:0000313" key="4">
    <source>
        <dbReference type="EMBL" id="PIT70112.1"/>
    </source>
</evidence>
<feature type="compositionally biased region" description="Polar residues" evidence="1">
    <location>
        <begin position="428"/>
        <end position="438"/>
    </location>
</feature>
<dbReference type="OrthoDB" id="7922675at2"/>
<proteinExistence type="predicted"/>
<name>A0A2M6UV82_9HYPH</name>
<dbReference type="SUPFAM" id="SSF103515">
    <property type="entry name" value="Autotransporter"/>
    <property type="match status" value="1"/>
</dbReference>
<evidence type="ECO:0000259" key="3">
    <source>
        <dbReference type="PROSITE" id="PS51208"/>
    </source>
</evidence>
<protein>
    <recommendedName>
        <fullName evidence="3">Autotransporter domain-containing protein</fullName>
    </recommendedName>
</protein>
<dbReference type="PROSITE" id="PS51208">
    <property type="entry name" value="AUTOTRANSPORTER"/>
    <property type="match status" value="1"/>
</dbReference>
<keyword evidence="2" id="KW-0732">Signal</keyword>
<dbReference type="InterPro" id="IPR012332">
    <property type="entry name" value="Autotransporter_pectin_lyase_C"/>
</dbReference>
<dbReference type="InterPro" id="IPR005546">
    <property type="entry name" value="Autotransporte_beta"/>
</dbReference>
<dbReference type="GO" id="GO:0019867">
    <property type="term" value="C:outer membrane"/>
    <property type="evidence" value="ECO:0007669"/>
    <property type="project" value="InterPro"/>
</dbReference>
<dbReference type="Gene3D" id="2.160.20.20">
    <property type="match status" value="1"/>
</dbReference>
<dbReference type="SUPFAM" id="SSF51126">
    <property type="entry name" value="Pectin lyase-like"/>
    <property type="match status" value="1"/>
</dbReference>
<dbReference type="Gene3D" id="2.40.128.130">
    <property type="entry name" value="Autotransporter beta-domain"/>
    <property type="match status" value="1"/>
</dbReference>
<feature type="signal peptide" evidence="2">
    <location>
        <begin position="1"/>
        <end position="30"/>
    </location>
</feature>
<evidence type="ECO:0000256" key="2">
    <source>
        <dbReference type="SAM" id="SignalP"/>
    </source>
</evidence>
<dbReference type="NCBIfam" id="TIGR01414">
    <property type="entry name" value="autotrans_barl"/>
    <property type="match status" value="1"/>
</dbReference>